<dbReference type="Proteomes" id="UP001583186">
    <property type="component" value="Unassembled WGS sequence"/>
</dbReference>
<keyword evidence="1" id="KW-0472">Membrane</keyword>
<accession>A0ABR3YQ36</accession>
<dbReference type="PANTHER" id="PTHR35340:SF5">
    <property type="entry name" value="ASST-DOMAIN-CONTAINING PROTEIN"/>
    <property type="match status" value="1"/>
</dbReference>
<name>A0ABR3YQ36_9PEZI</name>
<evidence type="ECO:0000256" key="1">
    <source>
        <dbReference type="SAM" id="Phobius"/>
    </source>
</evidence>
<evidence type="ECO:0000256" key="2">
    <source>
        <dbReference type="SAM" id="SignalP"/>
    </source>
</evidence>
<keyword evidence="1" id="KW-0812">Transmembrane</keyword>
<keyword evidence="1" id="KW-1133">Transmembrane helix</keyword>
<reference evidence="3 4" key="1">
    <citation type="journal article" date="2024" name="IMA Fungus">
        <title>IMA Genome - F19 : A genome assembly and annotation guide to empower mycologists, including annotated draft genome sequences of Ceratocystis pirilliformis, Diaporthe australafricana, Fusarium ophioides, Paecilomyces lecythidis, and Sporothrix stenoceras.</title>
        <authorList>
            <person name="Aylward J."/>
            <person name="Wilson A.M."/>
            <person name="Visagie C.M."/>
            <person name="Spraker J."/>
            <person name="Barnes I."/>
            <person name="Buitendag C."/>
            <person name="Ceriani C."/>
            <person name="Del Mar Angel L."/>
            <person name="du Plessis D."/>
            <person name="Fuchs T."/>
            <person name="Gasser K."/>
            <person name="Kramer D."/>
            <person name="Li W."/>
            <person name="Munsamy K."/>
            <person name="Piso A."/>
            <person name="Price J.L."/>
            <person name="Sonnekus B."/>
            <person name="Thomas C."/>
            <person name="van der Nest A."/>
            <person name="van Dijk A."/>
            <person name="van Heerden A."/>
            <person name="van Vuuren N."/>
            <person name="Yilmaz N."/>
            <person name="Duong T.A."/>
            <person name="van der Merwe N.A."/>
            <person name="Wingfield M.J."/>
            <person name="Wingfield B.D."/>
        </authorList>
    </citation>
    <scope>NUCLEOTIDE SEQUENCE [LARGE SCALE GENOMIC DNA]</scope>
    <source>
        <strain evidence="3 4">CMW 5346</strain>
    </source>
</reference>
<proteinExistence type="predicted"/>
<dbReference type="InterPro" id="IPR053143">
    <property type="entry name" value="Arylsulfate_ST"/>
</dbReference>
<dbReference type="PANTHER" id="PTHR35340">
    <property type="entry name" value="PQQ ENZYME REPEAT PROTEIN-RELATED"/>
    <property type="match status" value="1"/>
</dbReference>
<feature type="transmembrane region" description="Helical" evidence="1">
    <location>
        <begin position="561"/>
        <end position="583"/>
    </location>
</feature>
<protein>
    <recommendedName>
        <fullName evidence="5">Arylsulfotransferase</fullName>
    </recommendedName>
</protein>
<keyword evidence="2" id="KW-0732">Signal</keyword>
<feature type="signal peptide" evidence="2">
    <location>
        <begin position="1"/>
        <end position="21"/>
    </location>
</feature>
<feature type="chain" id="PRO_5047443908" description="Arylsulfotransferase" evidence="2">
    <location>
        <begin position="22"/>
        <end position="641"/>
    </location>
</feature>
<evidence type="ECO:0008006" key="5">
    <source>
        <dbReference type="Google" id="ProtNLM"/>
    </source>
</evidence>
<dbReference type="EMBL" id="JAWCUI010000062">
    <property type="protein sequence ID" value="KAL1890451.1"/>
    <property type="molecule type" value="Genomic_DNA"/>
</dbReference>
<gene>
    <name evidence="3" type="ORF">Sste5346_008280</name>
</gene>
<organism evidence="3 4">
    <name type="scientific">Sporothrix stenoceras</name>
    <dbReference type="NCBI Taxonomy" id="5173"/>
    <lineage>
        <taxon>Eukaryota</taxon>
        <taxon>Fungi</taxon>
        <taxon>Dikarya</taxon>
        <taxon>Ascomycota</taxon>
        <taxon>Pezizomycotina</taxon>
        <taxon>Sordariomycetes</taxon>
        <taxon>Sordariomycetidae</taxon>
        <taxon>Ophiostomatales</taxon>
        <taxon>Ophiostomataceae</taxon>
        <taxon>Sporothrix</taxon>
    </lineage>
</organism>
<evidence type="ECO:0000313" key="3">
    <source>
        <dbReference type="EMBL" id="KAL1890451.1"/>
    </source>
</evidence>
<evidence type="ECO:0000313" key="4">
    <source>
        <dbReference type="Proteomes" id="UP001583186"/>
    </source>
</evidence>
<sequence length="641" mass="70793">MKLRWLVLVLQAIGQLPKSTASPTSTSSPSSTGPFFGTPNDAFWYDWGRYGLHPEQHYESFSASPPRPYLLQHDKRCSATVTDDDNVDGQDLIFAAPRGLAVTAPGPIVYDTRGHLVWMDTRWGEAMDVKVQQYNGEDYLTFWHGTDNGTFGEGQYYMLNASYDVVRTVKPAPTADGTQLLGDLHDFVITEAGTALMTIYQTRPRDLTQKYGIQSGWIFDSLFQEVDIATGKLIFQWRASDHFAVEDTFAPLKRGFGKHAAKAFDFFHINSVAKMPTSGDYIVSSRYMCAVICVSGTTGDVLWQLGGRRNSFKDLSDGQATNTHWQHHAVWHEETQELSVFDNGAYDKLETAEYSRGMRIKLGLDSKPPTAELVRAYVAPQKLLAQSQGSVQLLPATDTVLVGWGHIPAYTEFDTITGTPLCDVHLCPLGFAALGWCKNYRTAKHHWVGSPSTLPSIAMRPDEQAVYVSWNGATEVRSWQLQIKADGNSDFVNHGSPVVKNDFESRLDVSSTAKMVRVAALDRSGQVLAYSEAVSTTETTVVAAMAAPPPKETLRGHLLRLALYISLGVAGGCVLAYLVLFRYRAATFAHVRRIVTSVVATVSRVLPSRRSYRYEALPTATPVMTEVVEMSMDGRSGGERG</sequence>
<dbReference type="InterPro" id="IPR039535">
    <property type="entry name" value="ASST-like"/>
</dbReference>
<dbReference type="Pfam" id="PF14269">
    <property type="entry name" value="Arylsulfotran_2"/>
    <property type="match status" value="1"/>
</dbReference>
<comment type="caution">
    <text evidence="3">The sequence shown here is derived from an EMBL/GenBank/DDBJ whole genome shotgun (WGS) entry which is preliminary data.</text>
</comment>
<keyword evidence="4" id="KW-1185">Reference proteome</keyword>